<dbReference type="PROSITE" id="PS51918">
    <property type="entry name" value="RADICAL_SAM"/>
    <property type="match status" value="1"/>
</dbReference>
<dbReference type="InterPro" id="IPR013785">
    <property type="entry name" value="Aldolase_TIM"/>
</dbReference>
<dbReference type="SFLD" id="SFLDF00288">
    <property type="entry name" value="HemN-like__clustered_with_nucl"/>
    <property type="match status" value="1"/>
</dbReference>
<evidence type="ECO:0000259" key="10">
    <source>
        <dbReference type="PROSITE" id="PS51918"/>
    </source>
</evidence>
<dbReference type="CDD" id="cd01335">
    <property type="entry name" value="Radical_SAM"/>
    <property type="match status" value="1"/>
</dbReference>
<dbReference type="SFLD" id="SFLDG01065">
    <property type="entry name" value="anaerobic_coproporphyrinogen-I"/>
    <property type="match status" value="1"/>
</dbReference>
<dbReference type="InterPro" id="IPR010723">
    <property type="entry name" value="HemN_C"/>
</dbReference>
<proteinExistence type="inferred from homology"/>
<name>A0ABS2Q0J5_9BACL</name>
<sequence length="376" mass="43334">MIKGAYVHIPFCEHICYYCDFNKVFIQKQPVDDYLNALDKEISEGLSRAESDLETVFIGGGTPTALDNQQFHKLLKIIDRHLITPKIKEYTIEANPENLNETKFKLMKDYGVTRLSLGVQTFQNDLLKEIGRPHSCDDVIDIFQEARLSGFDNISIDLMFGLPNQTEKMLKESIEKAMILEPDHISIYSLQVEPKTIFYNRMKKGKLHLPGQDVEANMYELVISELDKHGYIHYEISNFAKKGFESRHNLLYWSNEQYFGFGAGSHGYVQNSRVVNAGPVKNYIQLVEETGSGQFASHTVTRKEKIEEELFLGLRKLSGVKKKRFYEKFHCQINDLYGEEIERLKQQGLLYEDEEKIALTRKGVFLGNSVFEAFLA</sequence>
<keyword evidence="4 9" id="KW-0949">S-adenosyl-L-methionine</keyword>
<protein>
    <recommendedName>
        <fullName evidence="2 9">Heme chaperone HemW</fullName>
    </recommendedName>
</protein>
<dbReference type="SFLD" id="SFLDF00562">
    <property type="entry name" value="HemN-like__clustered_with_heat"/>
    <property type="match status" value="1"/>
</dbReference>
<dbReference type="SMART" id="SM00729">
    <property type="entry name" value="Elp3"/>
    <property type="match status" value="1"/>
</dbReference>
<keyword evidence="7 9" id="KW-0411">Iron-sulfur</keyword>
<dbReference type="Pfam" id="PF04055">
    <property type="entry name" value="Radical_SAM"/>
    <property type="match status" value="1"/>
</dbReference>
<dbReference type="InterPro" id="IPR058240">
    <property type="entry name" value="rSAM_sf"/>
</dbReference>
<comment type="caution">
    <text evidence="11">The sequence shown here is derived from an EMBL/GenBank/DDBJ whole genome shotgun (WGS) entry which is preliminary data.</text>
</comment>
<dbReference type="PANTHER" id="PTHR13932:SF5">
    <property type="entry name" value="RADICAL S-ADENOSYL METHIONINE DOMAIN-CONTAINING PROTEIN 1, MITOCHONDRIAL"/>
    <property type="match status" value="1"/>
</dbReference>
<dbReference type="Pfam" id="PF06969">
    <property type="entry name" value="HemN_C"/>
    <property type="match status" value="1"/>
</dbReference>
<dbReference type="GO" id="GO:0051989">
    <property type="term" value="F:coproporphyrinogen dehydrogenase activity"/>
    <property type="evidence" value="ECO:0007669"/>
    <property type="project" value="UniProtKB-EC"/>
</dbReference>
<keyword evidence="6 9" id="KW-0408">Iron</keyword>
<evidence type="ECO:0000256" key="7">
    <source>
        <dbReference type="ARBA" id="ARBA00023014"/>
    </source>
</evidence>
<dbReference type="InterPro" id="IPR004559">
    <property type="entry name" value="HemW-like"/>
</dbReference>
<keyword evidence="9" id="KW-0004">4Fe-4S</keyword>
<feature type="domain" description="Radical SAM core" evidence="10">
    <location>
        <begin position="1"/>
        <end position="229"/>
    </location>
</feature>
<gene>
    <name evidence="11" type="ORF">JOD45_002032</name>
</gene>
<reference evidence="11 12" key="1">
    <citation type="submission" date="2021-01" db="EMBL/GenBank/DDBJ databases">
        <title>Genomic Encyclopedia of Type Strains, Phase IV (KMG-IV): sequencing the most valuable type-strain genomes for metagenomic binning, comparative biology and taxonomic classification.</title>
        <authorList>
            <person name="Goeker M."/>
        </authorList>
    </citation>
    <scope>NUCLEOTIDE SEQUENCE [LARGE SCALE GENOMIC DNA]</scope>
    <source>
        <strain evidence="11 12">DSM 28236</strain>
    </source>
</reference>
<dbReference type="SUPFAM" id="SSF102114">
    <property type="entry name" value="Radical SAM enzymes"/>
    <property type="match status" value="1"/>
</dbReference>
<dbReference type="PANTHER" id="PTHR13932">
    <property type="entry name" value="COPROPORPHYRINIGEN III OXIDASE"/>
    <property type="match status" value="1"/>
</dbReference>
<organism evidence="11 12">
    <name type="scientific">Scopulibacillus daqui</name>
    <dbReference type="NCBI Taxonomy" id="1469162"/>
    <lineage>
        <taxon>Bacteria</taxon>
        <taxon>Bacillati</taxon>
        <taxon>Bacillota</taxon>
        <taxon>Bacilli</taxon>
        <taxon>Bacillales</taxon>
        <taxon>Sporolactobacillaceae</taxon>
        <taxon>Scopulibacillus</taxon>
    </lineage>
</organism>
<dbReference type="InterPro" id="IPR007197">
    <property type="entry name" value="rSAM"/>
</dbReference>
<keyword evidence="8 9" id="KW-0143">Chaperone</keyword>
<dbReference type="InterPro" id="IPR034505">
    <property type="entry name" value="Coproporphyrinogen-III_oxidase"/>
</dbReference>
<keyword evidence="3 9" id="KW-0349">Heme</keyword>
<dbReference type="Gene3D" id="3.20.20.70">
    <property type="entry name" value="Aldolase class I"/>
    <property type="match status" value="1"/>
</dbReference>
<dbReference type="EMBL" id="JAFBER010000012">
    <property type="protein sequence ID" value="MBM7645813.1"/>
    <property type="molecule type" value="Genomic_DNA"/>
</dbReference>
<evidence type="ECO:0000256" key="6">
    <source>
        <dbReference type="ARBA" id="ARBA00023004"/>
    </source>
</evidence>
<dbReference type="InterPro" id="IPR006638">
    <property type="entry name" value="Elp3/MiaA/NifB-like_rSAM"/>
</dbReference>
<accession>A0ABS2Q0J5</accession>
<evidence type="ECO:0000256" key="3">
    <source>
        <dbReference type="ARBA" id="ARBA00022617"/>
    </source>
</evidence>
<evidence type="ECO:0000256" key="9">
    <source>
        <dbReference type="RuleBase" id="RU364116"/>
    </source>
</evidence>
<dbReference type="Proteomes" id="UP000808914">
    <property type="component" value="Unassembled WGS sequence"/>
</dbReference>
<keyword evidence="9" id="KW-0963">Cytoplasm</keyword>
<evidence type="ECO:0000256" key="8">
    <source>
        <dbReference type="ARBA" id="ARBA00023186"/>
    </source>
</evidence>
<keyword evidence="12" id="KW-1185">Reference proteome</keyword>
<comment type="subcellular location">
    <subcellularLocation>
        <location evidence="9">Cytoplasm</location>
    </subcellularLocation>
</comment>
<comment type="function">
    <text evidence="9">Probably acts as a heme chaperone, transferring heme to an unknown acceptor. Binds one molecule of heme per monomer, possibly covalently. Binds 1 [4Fe-4S] cluster. The cluster is coordinated with 3 cysteines and an exchangeable S-adenosyl-L-methionine.</text>
</comment>
<dbReference type="NCBIfam" id="TIGR00539">
    <property type="entry name" value="hemN_rel"/>
    <property type="match status" value="1"/>
</dbReference>
<keyword evidence="11" id="KW-0560">Oxidoreductase</keyword>
<dbReference type="SFLD" id="SFLDS00029">
    <property type="entry name" value="Radical_SAM"/>
    <property type="match status" value="1"/>
</dbReference>
<comment type="similarity">
    <text evidence="1">Belongs to the anaerobic coproporphyrinogen-III oxidase family. HemW subfamily.</text>
</comment>
<evidence type="ECO:0000313" key="12">
    <source>
        <dbReference type="Proteomes" id="UP000808914"/>
    </source>
</evidence>
<evidence type="ECO:0000256" key="1">
    <source>
        <dbReference type="ARBA" id="ARBA00006100"/>
    </source>
</evidence>
<evidence type="ECO:0000256" key="2">
    <source>
        <dbReference type="ARBA" id="ARBA00017228"/>
    </source>
</evidence>
<evidence type="ECO:0000313" key="11">
    <source>
        <dbReference type="EMBL" id="MBM7645813.1"/>
    </source>
</evidence>
<evidence type="ECO:0000256" key="5">
    <source>
        <dbReference type="ARBA" id="ARBA00022723"/>
    </source>
</evidence>
<evidence type="ECO:0000256" key="4">
    <source>
        <dbReference type="ARBA" id="ARBA00022691"/>
    </source>
</evidence>
<dbReference type="SFLD" id="SFLDG01082">
    <property type="entry name" value="B12-binding_domain_containing"/>
    <property type="match status" value="1"/>
</dbReference>
<keyword evidence="5 9" id="KW-0479">Metal-binding</keyword>